<evidence type="ECO:0000256" key="1">
    <source>
        <dbReference type="SAM" id="MobiDB-lite"/>
    </source>
</evidence>
<feature type="non-terminal residue" evidence="2">
    <location>
        <position position="42"/>
    </location>
</feature>
<evidence type="ECO:0000313" key="2">
    <source>
        <dbReference type="EMBL" id="SVD15712.1"/>
    </source>
</evidence>
<gene>
    <name evidence="2" type="ORF">METZ01_LOCUS368566</name>
</gene>
<organism evidence="2">
    <name type="scientific">marine metagenome</name>
    <dbReference type="NCBI Taxonomy" id="408172"/>
    <lineage>
        <taxon>unclassified sequences</taxon>
        <taxon>metagenomes</taxon>
        <taxon>ecological metagenomes</taxon>
    </lineage>
</organism>
<accession>A0A382T1L8</accession>
<feature type="region of interest" description="Disordered" evidence="1">
    <location>
        <begin position="1"/>
        <end position="20"/>
    </location>
</feature>
<name>A0A382T1L8_9ZZZZ</name>
<sequence length="42" mass="4801">MREYFGFSSKETVDSANVGSSLDLEKQKEEKYKESKATQLIV</sequence>
<reference evidence="2" key="1">
    <citation type="submission" date="2018-05" db="EMBL/GenBank/DDBJ databases">
        <authorList>
            <person name="Lanie J.A."/>
            <person name="Ng W.-L."/>
            <person name="Kazmierczak K.M."/>
            <person name="Andrzejewski T.M."/>
            <person name="Davidsen T.M."/>
            <person name="Wayne K.J."/>
            <person name="Tettelin H."/>
            <person name="Glass J.I."/>
            <person name="Rusch D."/>
            <person name="Podicherti R."/>
            <person name="Tsui H.-C.T."/>
            <person name="Winkler M.E."/>
        </authorList>
    </citation>
    <scope>NUCLEOTIDE SEQUENCE</scope>
</reference>
<dbReference type="EMBL" id="UINC01133033">
    <property type="protein sequence ID" value="SVD15712.1"/>
    <property type="molecule type" value="Genomic_DNA"/>
</dbReference>
<proteinExistence type="predicted"/>
<dbReference type="AlphaFoldDB" id="A0A382T1L8"/>
<protein>
    <submittedName>
        <fullName evidence="2">Uncharacterized protein</fullName>
    </submittedName>
</protein>